<organism evidence="2 3">
    <name type="scientific">Micromonospora saelicesensis</name>
    <dbReference type="NCBI Taxonomy" id="285676"/>
    <lineage>
        <taxon>Bacteria</taxon>
        <taxon>Bacillati</taxon>
        <taxon>Actinomycetota</taxon>
        <taxon>Actinomycetes</taxon>
        <taxon>Micromonosporales</taxon>
        <taxon>Micromonosporaceae</taxon>
        <taxon>Micromonospora</taxon>
    </lineage>
</organism>
<keyword evidence="3" id="KW-1185">Reference proteome</keyword>
<evidence type="ECO:0000313" key="2">
    <source>
        <dbReference type="EMBL" id="RAN98431.1"/>
    </source>
</evidence>
<evidence type="ECO:0000256" key="1">
    <source>
        <dbReference type="SAM" id="SignalP"/>
    </source>
</evidence>
<dbReference type="EMBL" id="PXXW01000024">
    <property type="protein sequence ID" value="RAN98431.1"/>
    <property type="molecule type" value="Genomic_DNA"/>
</dbReference>
<feature type="chain" id="PRO_5045148447" evidence="1">
    <location>
        <begin position="33"/>
        <end position="182"/>
    </location>
</feature>
<proteinExistence type="predicted"/>
<gene>
    <name evidence="2" type="ORF">GAR05_03168</name>
</gene>
<protein>
    <submittedName>
        <fullName evidence="2">Uncharacterized protein</fullName>
    </submittedName>
</protein>
<accession>A0ABX9CIV3</accession>
<name>A0ABX9CIV3_9ACTN</name>
<evidence type="ECO:0000313" key="3">
    <source>
        <dbReference type="Proteomes" id="UP000249334"/>
    </source>
</evidence>
<feature type="signal peptide" evidence="1">
    <location>
        <begin position="1"/>
        <end position="32"/>
    </location>
</feature>
<sequence length="182" mass="19843">MPPWNAANMRGRRRPWILLPLPLLILTACSPAEQPIVALAVQDGRPVGVLVTCDDRDANIRVFENDHQGEPGKRPLIRWRVGGPPASEVVEVALLGQPPEGWEVADAGDSPATEVDVELLSEFRAGVTYTLDGSSRSKALSVDFTLADLPRIGPDQVLAPHGHNSTEVVSRETFLRKARDRC</sequence>
<dbReference type="Proteomes" id="UP000249334">
    <property type="component" value="Unassembled WGS sequence"/>
</dbReference>
<reference evidence="2 3" key="1">
    <citation type="submission" date="2018-03" db="EMBL/GenBank/DDBJ databases">
        <title>Genomic framework for the identification of Micromonospora saelicesensis and Micromonospora noduli.</title>
        <authorList>
            <person name="Riesco R."/>
            <person name="Trujillo M.E."/>
        </authorList>
    </citation>
    <scope>NUCLEOTIDE SEQUENCE [LARGE SCALE GENOMIC DNA]</scope>
    <source>
        <strain evidence="2 3">GAR05</strain>
    </source>
</reference>
<comment type="caution">
    <text evidence="2">The sequence shown here is derived from an EMBL/GenBank/DDBJ whole genome shotgun (WGS) entry which is preliminary data.</text>
</comment>
<keyword evidence="1" id="KW-0732">Signal</keyword>